<feature type="region of interest" description="Disordered" evidence="1">
    <location>
        <begin position="88"/>
        <end position="111"/>
    </location>
</feature>
<sequence length="111" mass="11954">MNIRKVPGRGRIIAHSFAVAVIVTAAASAATTTAVASVPADTVVCVIHSPTGGSTQVDLSPRDCAAAVMSAAIDQQREDARLDRRHDRRWDKFDDHHAQLPKPLDQNMIES</sequence>
<dbReference type="Proteomes" id="UP000322244">
    <property type="component" value="Unassembled WGS sequence"/>
</dbReference>
<organism evidence="3 4">
    <name type="scientific">Antrihabitans cavernicola</name>
    <dbReference type="NCBI Taxonomy" id="2495913"/>
    <lineage>
        <taxon>Bacteria</taxon>
        <taxon>Bacillati</taxon>
        <taxon>Actinomycetota</taxon>
        <taxon>Actinomycetes</taxon>
        <taxon>Mycobacteriales</taxon>
        <taxon>Nocardiaceae</taxon>
        <taxon>Antrihabitans</taxon>
    </lineage>
</organism>
<dbReference type="RefSeq" id="WP_149431918.1">
    <property type="nucleotide sequence ID" value="NZ_VLNY01000010.1"/>
</dbReference>
<proteinExistence type="predicted"/>
<evidence type="ECO:0000256" key="1">
    <source>
        <dbReference type="SAM" id="MobiDB-lite"/>
    </source>
</evidence>
<feature type="signal peptide" evidence="2">
    <location>
        <begin position="1"/>
        <end position="36"/>
    </location>
</feature>
<keyword evidence="2" id="KW-0732">Signal</keyword>
<name>A0A5A7S7D7_9NOCA</name>
<keyword evidence="4" id="KW-1185">Reference proteome</keyword>
<feature type="chain" id="PRO_5023134301" description="Secreted protein" evidence="2">
    <location>
        <begin position="37"/>
        <end position="111"/>
    </location>
</feature>
<evidence type="ECO:0000256" key="2">
    <source>
        <dbReference type="SAM" id="SignalP"/>
    </source>
</evidence>
<comment type="caution">
    <text evidence="3">The sequence shown here is derived from an EMBL/GenBank/DDBJ whole genome shotgun (WGS) entry which is preliminary data.</text>
</comment>
<evidence type="ECO:0000313" key="4">
    <source>
        <dbReference type="Proteomes" id="UP000322244"/>
    </source>
</evidence>
<feature type="compositionally biased region" description="Basic and acidic residues" evidence="1">
    <location>
        <begin position="88"/>
        <end position="98"/>
    </location>
</feature>
<protein>
    <recommendedName>
        <fullName evidence="5">Secreted protein</fullName>
    </recommendedName>
</protein>
<dbReference type="EMBL" id="VLNY01000010">
    <property type="protein sequence ID" value="KAA0021414.1"/>
    <property type="molecule type" value="Genomic_DNA"/>
</dbReference>
<evidence type="ECO:0000313" key="3">
    <source>
        <dbReference type="EMBL" id="KAA0021414.1"/>
    </source>
</evidence>
<dbReference type="AlphaFoldDB" id="A0A5A7S7D7"/>
<evidence type="ECO:0008006" key="5">
    <source>
        <dbReference type="Google" id="ProtNLM"/>
    </source>
</evidence>
<accession>A0A5A7S7D7</accession>
<reference evidence="3 4" key="1">
    <citation type="submission" date="2019-07" db="EMBL/GenBank/DDBJ databases">
        <title>Rhodococcus cavernicolus sp. nov., isolated from a cave.</title>
        <authorList>
            <person name="Lee S.D."/>
        </authorList>
    </citation>
    <scope>NUCLEOTIDE SEQUENCE [LARGE SCALE GENOMIC DNA]</scope>
    <source>
        <strain evidence="3 4">C1-24</strain>
    </source>
</reference>
<gene>
    <name evidence="3" type="ORF">FOY51_19435</name>
</gene>